<comment type="caution">
    <text evidence="2">The sequence shown here is derived from an EMBL/GenBank/DDBJ whole genome shotgun (WGS) entry which is preliminary data.</text>
</comment>
<keyword evidence="3" id="KW-1185">Reference proteome</keyword>
<evidence type="ECO:0000256" key="1">
    <source>
        <dbReference type="SAM" id="SignalP"/>
    </source>
</evidence>
<evidence type="ECO:0000313" key="3">
    <source>
        <dbReference type="Proteomes" id="UP000799536"/>
    </source>
</evidence>
<dbReference type="AlphaFoldDB" id="A0A9P4JQI5"/>
<gene>
    <name evidence="2" type="ORF">GQ43DRAFT_454516</name>
</gene>
<proteinExistence type="predicted"/>
<dbReference type="Proteomes" id="UP000799536">
    <property type="component" value="Unassembled WGS sequence"/>
</dbReference>
<dbReference type="PANTHER" id="PTHR38049:SF1">
    <property type="entry name" value="PROTEIN KINASE DOMAIN-CONTAINING PROTEIN"/>
    <property type="match status" value="1"/>
</dbReference>
<accession>A0A9P4JQI5</accession>
<name>A0A9P4JQI5_9PLEO</name>
<organism evidence="2 3">
    <name type="scientific">Delitschia confertaspora ATCC 74209</name>
    <dbReference type="NCBI Taxonomy" id="1513339"/>
    <lineage>
        <taxon>Eukaryota</taxon>
        <taxon>Fungi</taxon>
        <taxon>Dikarya</taxon>
        <taxon>Ascomycota</taxon>
        <taxon>Pezizomycotina</taxon>
        <taxon>Dothideomycetes</taxon>
        <taxon>Pleosporomycetidae</taxon>
        <taxon>Pleosporales</taxon>
        <taxon>Delitschiaceae</taxon>
        <taxon>Delitschia</taxon>
    </lineage>
</organism>
<reference evidence="2" key="1">
    <citation type="journal article" date="2020" name="Stud. Mycol.">
        <title>101 Dothideomycetes genomes: a test case for predicting lifestyles and emergence of pathogens.</title>
        <authorList>
            <person name="Haridas S."/>
            <person name="Albert R."/>
            <person name="Binder M."/>
            <person name="Bloem J."/>
            <person name="Labutti K."/>
            <person name="Salamov A."/>
            <person name="Andreopoulos B."/>
            <person name="Baker S."/>
            <person name="Barry K."/>
            <person name="Bills G."/>
            <person name="Bluhm B."/>
            <person name="Cannon C."/>
            <person name="Castanera R."/>
            <person name="Culley D."/>
            <person name="Daum C."/>
            <person name="Ezra D."/>
            <person name="Gonzalez J."/>
            <person name="Henrissat B."/>
            <person name="Kuo A."/>
            <person name="Liang C."/>
            <person name="Lipzen A."/>
            <person name="Lutzoni F."/>
            <person name="Magnuson J."/>
            <person name="Mondo S."/>
            <person name="Nolan M."/>
            <person name="Ohm R."/>
            <person name="Pangilinan J."/>
            <person name="Park H.-J."/>
            <person name="Ramirez L."/>
            <person name="Alfaro M."/>
            <person name="Sun H."/>
            <person name="Tritt A."/>
            <person name="Yoshinaga Y."/>
            <person name="Zwiers L.-H."/>
            <person name="Turgeon B."/>
            <person name="Goodwin S."/>
            <person name="Spatafora J."/>
            <person name="Crous P."/>
            <person name="Grigoriev I."/>
        </authorList>
    </citation>
    <scope>NUCLEOTIDE SEQUENCE</scope>
    <source>
        <strain evidence="2">ATCC 74209</strain>
    </source>
</reference>
<dbReference type="PANTHER" id="PTHR38049">
    <property type="entry name" value="RICIN B LECTIN DOMAIN-CONTAINING PROTEIN"/>
    <property type="match status" value="1"/>
</dbReference>
<keyword evidence="1" id="KW-0732">Signal</keyword>
<dbReference type="EMBL" id="ML993906">
    <property type="protein sequence ID" value="KAF2203340.1"/>
    <property type="molecule type" value="Genomic_DNA"/>
</dbReference>
<dbReference type="OrthoDB" id="3928002at2759"/>
<feature type="signal peptide" evidence="1">
    <location>
        <begin position="1"/>
        <end position="20"/>
    </location>
</feature>
<sequence>MVFDLLTLAAIPAALGTAEGVHQQHLFDDEAGAESESRLTPFYLDVYCDAKSRKRDEVHGAVVVLRDEKLYLWPKDPLTNVPTSLPHSQLPPHPFTGFYLPFPTSSLPQSIPTSHLLGLVSTIPPSPSPQVADSSSTSTSNSPKPKLHWIYADTRTLELKYGPRAVAREHVVGPWDWTGDEEGAGLTLCGEESLVVVEEETGGLGWAVYWDREDDGLKGMGVGRERRVLRCSLERRVVGEGGGGVE</sequence>
<protein>
    <submittedName>
        <fullName evidence="2">Uncharacterized protein</fullName>
    </submittedName>
</protein>
<evidence type="ECO:0000313" key="2">
    <source>
        <dbReference type="EMBL" id="KAF2203340.1"/>
    </source>
</evidence>
<feature type="chain" id="PRO_5040120620" evidence="1">
    <location>
        <begin position="21"/>
        <end position="246"/>
    </location>
</feature>